<gene>
    <name evidence="3" type="ORF">ENE75_08820</name>
</gene>
<name>A0A3S2U417_9BURK</name>
<keyword evidence="1" id="KW-0732">Signal</keyword>
<feature type="chain" id="PRO_5018695491" evidence="1">
    <location>
        <begin position="24"/>
        <end position="211"/>
    </location>
</feature>
<comment type="caution">
    <text evidence="3">The sequence shown here is derived from an EMBL/GenBank/DDBJ whole genome shotgun (WGS) entry which is preliminary data.</text>
</comment>
<evidence type="ECO:0000313" key="4">
    <source>
        <dbReference type="Proteomes" id="UP000288178"/>
    </source>
</evidence>
<evidence type="ECO:0000259" key="2">
    <source>
        <dbReference type="Pfam" id="PF07589"/>
    </source>
</evidence>
<dbReference type="OrthoDB" id="8755573at2"/>
<keyword evidence="4" id="KW-1185">Reference proteome</keyword>
<dbReference type="Pfam" id="PF07589">
    <property type="entry name" value="PEP-CTERM"/>
    <property type="match status" value="1"/>
</dbReference>
<dbReference type="InterPro" id="IPR013424">
    <property type="entry name" value="Ice-binding_C"/>
</dbReference>
<protein>
    <submittedName>
        <fullName evidence="3">PEP-CTERM sorting domain-containing protein</fullName>
    </submittedName>
</protein>
<dbReference type="Proteomes" id="UP000288178">
    <property type="component" value="Unassembled WGS sequence"/>
</dbReference>
<organism evidence="3 4">
    <name type="scientific">Rubrivivax albus</name>
    <dbReference type="NCBI Taxonomy" id="2499835"/>
    <lineage>
        <taxon>Bacteria</taxon>
        <taxon>Pseudomonadati</taxon>
        <taxon>Pseudomonadota</taxon>
        <taxon>Betaproteobacteria</taxon>
        <taxon>Burkholderiales</taxon>
        <taxon>Sphaerotilaceae</taxon>
        <taxon>Rubrivivax</taxon>
    </lineage>
</organism>
<dbReference type="EMBL" id="SACT01000002">
    <property type="protein sequence ID" value="RVT52524.1"/>
    <property type="molecule type" value="Genomic_DNA"/>
</dbReference>
<feature type="signal peptide" evidence="1">
    <location>
        <begin position="1"/>
        <end position="23"/>
    </location>
</feature>
<reference evidence="3 4" key="1">
    <citation type="submission" date="2019-01" db="EMBL/GenBank/DDBJ databases">
        <authorList>
            <person name="Chen W.-M."/>
        </authorList>
    </citation>
    <scope>NUCLEOTIDE SEQUENCE [LARGE SCALE GENOMIC DNA]</scope>
    <source>
        <strain evidence="3 4">ICH-3</strain>
    </source>
</reference>
<feature type="domain" description="Ice-binding protein C-terminal" evidence="2">
    <location>
        <begin position="185"/>
        <end position="209"/>
    </location>
</feature>
<dbReference type="RefSeq" id="WP_128197897.1">
    <property type="nucleotide sequence ID" value="NZ_SACT01000002.1"/>
</dbReference>
<proteinExistence type="predicted"/>
<accession>A0A3S2U417</accession>
<evidence type="ECO:0000256" key="1">
    <source>
        <dbReference type="SAM" id="SignalP"/>
    </source>
</evidence>
<dbReference type="AlphaFoldDB" id="A0A3S2U417"/>
<sequence length="211" mass="21386">MTKKRINVLALAAALAFSAPAFAAQKPATASSPFTSVGTTVLAPVSISATEVVFDVSGISSNEGFGNALNEVYSLAVGAGATIVSAAWDVTLTATSPSWLSEMRIDFTDSAITDGFSLTVATGVNSSGTQSFDSGGTLLLGDYGLEFAVGADGLLRLEFWESYNDITGGADGVWDSGTLTFGIAPVPEPGTYGLMALGLLAVGAAARRRAA</sequence>
<dbReference type="NCBIfam" id="TIGR02595">
    <property type="entry name" value="PEP_CTERM"/>
    <property type="match status" value="1"/>
</dbReference>
<evidence type="ECO:0000313" key="3">
    <source>
        <dbReference type="EMBL" id="RVT52524.1"/>
    </source>
</evidence>